<protein>
    <submittedName>
        <fullName evidence="6">Beta-glucosidase</fullName>
    </submittedName>
</protein>
<name>A0A7J5TGM9_9BIFI</name>
<accession>A0A7J5TGM9</accession>
<dbReference type="EMBL" id="WDPD01000008">
    <property type="protein sequence ID" value="KAB7460339.1"/>
    <property type="molecule type" value="Genomic_DNA"/>
</dbReference>
<dbReference type="PANTHER" id="PTHR42715:SF10">
    <property type="entry name" value="BETA-GLUCOSIDASE"/>
    <property type="match status" value="1"/>
</dbReference>
<dbReference type="AlphaFoldDB" id="A0A7J5TGM9"/>
<dbReference type="Gene3D" id="3.40.50.1700">
    <property type="entry name" value="Glycoside hydrolase family 3 C-terminal domain"/>
    <property type="match status" value="1"/>
</dbReference>
<feature type="domain" description="Fibronectin type III-like" evidence="5">
    <location>
        <begin position="415"/>
        <end position="489"/>
    </location>
</feature>
<dbReference type="InterPro" id="IPR050288">
    <property type="entry name" value="Cellulose_deg_GH3"/>
</dbReference>
<dbReference type="Pfam" id="PF00933">
    <property type="entry name" value="Glyco_hydro_3"/>
    <property type="match status" value="1"/>
</dbReference>
<dbReference type="RefSeq" id="WP_034518803.1">
    <property type="nucleotide sequence ID" value="NZ_CACRSP010000002.1"/>
</dbReference>
<dbReference type="SUPFAM" id="SSF52279">
    <property type="entry name" value="Beta-D-glucan exohydrolase, C-terminal domain"/>
    <property type="match status" value="1"/>
</dbReference>
<organism evidence="6 7">
    <name type="scientific">Bifidobacterium dentium</name>
    <dbReference type="NCBI Taxonomy" id="1689"/>
    <lineage>
        <taxon>Bacteria</taxon>
        <taxon>Bacillati</taxon>
        <taxon>Actinomycetota</taxon>
        <taxon>Actinomycetes</taxon>
        <taxon>Bifidobacteriales</taxon>
        <taxon>Bifidobacteriaceae</taxon>
        <taxon>Bifidobacterium</taxon>
    </lineage>
</organism>
<dbReference type="InterPro" id="IPR001764">
    <property type="entry name" value="Glyco_hydro_3_N"/>
</dbReference>
<dbReference type="Pfam" id="PF14310">
    <property type="entry name" value="Fn3-like"/>
    <property type="match status" value="1"/>
</dbReference>
<keyword evidence="4" id="KW-0472">Membrane</keyword>
<evidence type="ECO:0000259" key="5">
    <source>
        <dbReference type="SMART" id="SM01217"/>
    </source>
</evidence>
<dbReference type="SMART" id="SM01217">
    <property type="entry name" value="Fn3_like"/>
    <property type="match status" value="1"/>
</dbReference>
<keyword evidence="2" id="KW-0378">Hydrolase</keyword>
<keyword evidence="4" id="KW-0812">Transmembrane</keyword>
<gene>
    <name evidence="6" type="ORF">GBB04_08110</name>
</gene>
<dbReference type="Gene3D" id="3.20.20.300">
    <property type="entry name" value="Glycoside hydrolase, family 3, N-terminal domain"/>
    <property type="match status" value="1"/>
</dbReference>
<dbReference type="Gene3D" id="2.60.40.10">
    <property type="entry name" value="Immunoglobulins"/>
    <property type="match status" value="1"/>
</dbReference>
<dbReference type="Proteomes" id="UP000429211">
    <property type="component" value="Unassembled WGS sequence"/>
</dbReference>
<reference evidence="6 7" key="1">
    <citation type="journal article" date="2019" name="Nat. Med.">
        <title>A library of human gut bacterial isolates paired with longitudinal multiomics data enables mechanistic microbiome research.</title>
        <authorList>
            <person name="Poyet M."/>
            <person name="Groussin M."/>
            <person name="Gibbons S.M."/>
            <person name="Avila-Pacheco J."/>
            <person name="Jiang X."/>
            <person name="Kearney S.M."/>
            <person name="Perrotta A.R."/>
            <person name="Berdy B."/>
            <person name="Zhao S."/>
            <person name="Lieberman T.D."/>
            <person name="Swanson P.K."/>
            <person name="Smith M."/>
            <person name="Roesemann S."/>
            <person name="Alexander J.E."/>
            <person name="Rich S.A."/>
            <person name="Livny J."/>
            <person name="Vlamakis H."/>
            <person name="Clish C."/>
            <person name="Bullock K."/>
            <person name="Deik A."/>
            <person name="Scott J."/>
            <person name="Pierce K.A."/>
            <person name="Xavier R.J."/>
            <person name="Alm E.J."/>
        </authorList>
    </citation>
    <scope>NUCLEOTIDE SEQUENCE [LARGE SCALE GENOMIC DNA]</scope>
    <source>
        <strain evidence="6 7">BIOML-A2</strain>
    </source>
</reference>
<dbReference type="GO" id="GO:0004553">
    <property type="term" value="F:hydrolase activity, hydrolyzing O-glycosyl compounds"/>
    <property type="evidence" value="ECO:0007669"/>
    <property type="project" value="InterPro"/>
</dbReference>
<feature type="transmembrane region" description="Helical" evidence="4">
    <location>
        <begin position="911"/>
        <end position="931"/>
    </location>
</feature>
<evidence type="ECO:0000256" key="3">
    <source>
        <dbReference type="SAM" id="MobiDB-lite"/>
    </source>
</evidence>
<evidence type="ECO:0000256" key="2">
    <source>
        <dbReference type="ARBA" id="ARBA00022801"/>
    </source>
</evidence>
<dbReference type="InterPro" id="IPR002772">
    <property type="entry name" value="Glyco_hydro_3_C"/>
</dbReference>
<sequence>MMKRKFFHPISKRFGVFGLVLTVLLTMVMIVANVALGRYSNTISSTLDLNKQISAGGDEATYQKARNLTQEIAGEGATLLKNTNGALPLDTKKINVFGYGSVNLVYGGSGSGSTSGASYNDTLKQSFEAEGLSINEDLWNYYTKQSQSAGSWNVFSPNGGDYNIYDAKCTDVLDMMDSAKRYSDTAVVVFSRAGGEGGDLPMDMGVTDSESGEGLIGGDAGKSYLELQSAETDLLKAVEKNFEHVIVLVNSSHAMELGFLEDAGVDAALQIAGPGATGMRGVADVLLGKVNPSGHLVDTYAYDVKSAPSYYNMGDCYYTDYQQQMSDKYFYFEENIYTGYRWYETAAADKAVITASDGIVYDYGDYDSIVQYPFGYGLSYTTFDWQLEDYQVDGQGGEVTATVKVTNTGDVAGKDVVQLYYSAPYTKGGIEKSAVDLGAFAKTKELKPGESDEVKLTMTFDDMASFDYKGTGAYVMDKGDYTFTLRTDSHTVKNDDATFTYTVENTITYDDAHDGKRSTDKVAATSQQEFQDAGSLETNVTYLSRADLAGTFPKVERRLNPTSIPAKVKERLEANGPGSTVLTSDNADASDNATPTTGADNGLKVDDMTGVDYNDEKWDKLVQQMSVDELVELTGNAGWQTSAIESVGKKATTDIDGPQGLNGFNFSGTKMNAYASEVLMGMTWNVELVKQMGSTYADEALSWGIVGMYAPAMNTHRSPFGGRNFEYFSEDPTLSGLMGAAEVSGMQGEGAYVYAKHYMLNTQDTNRDGAANWCNEQALREVYARPFELAIKNADCTGLMTELSRIGTSWSSATKALCTELPRDEWGFTGKIITDGVGPGGSYYMLPDYAIMAGNDMMLTRASGDCGYTDAILKSDAGIRNMQRAAKNILYVYANSKASEVSGKYDVNWEWMWIVGDVVLAVVTLALFICLPVRAWCAPGQPIVTTSGK</sequence>
<evidence type="ECO:0000256" key="4">
    <source>
        <dbReference type="SAM" id="Phobius"/>
    </source>
</evidence>
<dbReference type="InterPro" id="IPR036962">
    <property type="entry name" value="Glyco_hydro_3_N_sf"/>
</dbReference>
<dbReference type="SUPFAM" id="SSF51445">
    <property type="entry name" value="(Trans)glycosidases"/>
    <property type="match status" value="1"/>
</dbReference>
<proteinExistence type="inferred from homology"/>
<evidence type="ECO:0000313" key="6">
    <source>
        <dbReference type="EMBL" id="KAB7460339.1"/>
    </source>
</evidence>
<evidence type="ECO:0000313" key="7">
    <source>
        <dbReference type="Proteomes" id="UP000429211"/>
    </source>
</evidence>
<feature type="region of interest" description="Disordered" evidence="3">
    <location>
        <begin position="566"/>
        <end position="603"/>
    </location>
</feature>
<comment type="caution">
    <text evidence="6">The sequence shown here is derived from an EMBL/GenBank/DDBJ whole genome shotgun (WGS) entry which is preliminary data.</text>
</comment>
<dbReference type="Pfam" id="PF01915">
    <property type="entry name" value="Glyco_hydro_3_C"/>
    <property type="match status" value="1"/>
</dbReference>
<keyword evidence="4" id="KW-1133">Transmembrane helix</keyword>
<dbReference type="InterPro" id="IPR017853">
    <property type="entry name" value="GH"/>
</dbReference>
<dbReference type="PRINTS" id="PR00133">
    <property type="entry name" value="GLHYDRLASE3"/>
</dbReference>
<evidence type="ECO:0000256" key="1">
    <source>
        <dbReference type="ARBA" id="ARBA00005336"/>
    </source>
</evidence>
<dbReference type="InterPro" id="IPR036881">
    <property type="entry name" value="Glyco_hydro_3_C_sf"/>
</dbReference>
<comment type="similarity">
    <text evidence="1">Belongs to the glycosyl hydrolase 3 family.</text>
</comment>
<feature type="compositionally biased region" description="Polar residues" evidence="3">
    <location>
        <begin position="577"/>
        <end position="599"/>
    </location>
</feature>
<dbReference type="GO" id="GO:0005975">
    <property type="term" value="P:carbohydrate metabolic process"/>
    <property type="evidence" value="ECO:0007669"/>
    <property type="project" value="InterPro"/>
</dbReference>
<dbReference type="PANTHER" id="PTHR42715">
    <property type="entry name" value="BETA-GLUCOSIDASE"/>
    <property type="match status" value="1"/>
</dbReference>
<dbReference type="InterPro" id="IPR013783">
    <property type="entry name" value="Ig-like_fold"/>
</dbReference>
<dbReference type="InterPro" id="IPR026891">
    <property type="entry name" value="Fn3-like"/>
</dbReference>